<proteinExistence type="predicted"/>
<protein>
    <submittedName>
        <fullName evidence="1">Uncharacterized protein</fullName>
    </submittedName>
</protein>
<gene>
    <name evidence="1" type="ORF">A994_07335</name>
</gene>
<accession>K2RT25</accession>
<dbReference type="PATRIC" id="fig|1204725.3.peg.1474"/>
<comment type="caution">
    <text evidence="1">The sequence shown here is derived from an EMBL/GenBank/DDBJ whole genome shotgun (WGS) entry which is preliminary data.</text>
</comment>
<reference evidence="1 2" key="1">
    <citation type="journal article" date="2012" name="J. Bacteriol.">
        <title>Draft genome sequence of Methanobacterium formicicum DSM 3637, an archaebacterium isolated from the methane producer amoeba Pelomyxa palustris.</title>
        <authorList>
            <person name="Gutierrez G."/>
        </authorList>
    </citation>
    <scope>NUCLEOTIDE SEQUENCE [LARGE SCALE GENOMIC DNA]</scope>
    <source>
        <strain evidence="2">DSM 3637 / PP1</strain>
    </source>
</reference>
<sequence length="74" mass="8742">MARDFSEDLEKKYAAEALERNAKSRIQSNNYNCSIKAAKFKLKKKTTIKEVRCKKCGRIFKTNRKTQLCYDCER</sequence>
<dbReference type="EMBL" id="AMPO01000005">
    <property type="protein sequence ID" value="EKF85875.1"/>
    <property type="molecule type" value="Genomic_DNA"/>
</dbReference>
<name>K2RT25_METFP</name>
<dbReference type="AlphaFoldDB" id="K2RT25"/>
<evidence type="ECO:0000313" key="1">
    <source>
        <dbReference type="EMBL" id="EKF85875.1"/>
    </source>
</evidence>
<keyword evidence="2" id="KW-1185">Reference proteome</keyword>
<dbReference type="Proteomes" id="UP000007360">
    <property type="component" value="Unassembled WGS sequence"/>
</dbReference>
<organism evidence="1 2">
    <name type="scientific">Methanobacterium formicicum (strain DSM 3637 / PP1)</name>
    <dbReference type="NCBI Taxonomy" id="1204725"/>
    <lineage>
        <taxon>Archaea</taxon>
        <taxon>Methanobacteriati</taxon>
        <taxon>Methanobacteriota</taxon>
        <taxon>Methanomada group</taxon>
        <taxon>Methanobacteria</taxon>
        <taxon>Methanobacteriales</taxon>
        <taxon>Methanobacteriaceae</taxon>
        <taxon>Methanobacterium</taxon>
    </lineage>
</organism>
<evidence type="ECO:0000313" key="2">
    <source>
        <dbReference type="Proteomes" id="UP000007360"/>
    </source>
</evidence>
<dbReference type="RefSeq" id="WP_004030767.1">
    <property type="nucleotide sequence ID" value="NZ_AMPO01000005.1"/>
</dbReference>